<evidence type="ECO:0000313" key="2">
    <source>
        <dbReference type="Proteomes" id="UP001519460"/>
    </source>
</evidence>
<comment type="caution">
    <text evidence="1">The sequence shown here is derived from an EMBL/GenBank/DDBJ whole genome shotgun (WGS) entry which is preliminary data.</text>
</comment>
<evidence type="ECO:0000313" key="1">
    <source>
        <dbReference type="EMBL" id="KAK7502832.1"/>
    </source>
</evidence>
<reference evidence="1 2" key="1">
    <citation type="journal article" date="2023" name="Sci. Data">
        <title>Genome assembly of the Korean intertidal mud-creeper Batillaria attramentaria.</title>
        <authorList>
            <person name="Patra A.K."/>
            <person name="Ho P.T."/>
            <person name="Jun S."/>
            <person name="Lee S.J."/>
            <person name="Kim Y."/>
            <person name="Won Y.J."/>
        </authorList>
    </citation>
    <scope>NUCLEOTIDE SEQUENCE [LARGE SCALE GENOMIC DNA]</scope>
    <source>
        <strain evidence="1">Wonlab-2016</strain>
    </source>
</reference>
<accession>A0ABD0LTM9</accession>
<keyword evidence="2" id="KW-1185">Reference proteome</keyword>
<sequence length="102" mass="11521">MPVANAEPTRRDLMRSRRSSQWESWDGASLWTARLLPTARTKYKTVTYRLGGPSYRSDTNPPPRSPFVEINACVDRGTGGGPLAQGARQTDPREFLMKMHEK</sequence>
<dbReference type="Proteomes" id="UP001519460">
    <property type="component" value="Unassembled WGS sequence"/>
</dbReference>
<dbReference type="AlphaFoldDB" id="A0ABD0LTM9"/>
<name>A0ABD0LTM9_9CAEN</name>
<protein>
    <submittedName>
        <fullName evidence="1">Uncharacterized protein</fullName>
    </submittedName>
</protein>
<gene>
    <name evidence="1" type="ORF">BaRGS_00006082</name>
</gene>
<dbReference type="EMBL" id="JACVVK020000024">
    <property type="protein sequence ID" value="KAK7502832.1"/>
    <property type="molecule type" value="Genomic_DNA"/>
</dbReference>
<proteinExistence type="predicted"/>
<organism evidence="1 2">
    <name type="scientific">Batillaria attramentaria</name>
    <dbReference type="NCBI Taxonomy" id="370345"/>
    <lineage>
        <taxon>Eukaryota</taxon>
        <taxon>Metazoa</taxon>
        <taxon>Spiralia</taxon>
        <taxon>Lophotrochozoa</taxon>
        <taxon>Mollusca</taxon>
        <taxon>Gastropoda</taxon>
        <taxon>Caenogastropoda</taxon>
        <taxon>Sorbeoconcha</taxon>
        <taxon>Cerithioidea</taxon>
        <taxon>Batillariidae</taxon>
        <taxon>Batillaria</taxon>
    </lineage>
</organism>